<dbReference type="SUPFAM" id="SSF51445">
    <property type="entry name" value="(Trans)glycosidases"/>
    <property type="match status" value="1"/>
</dbReference>
<dbReference type="CDD" id="cd02879">
    <property type="entry name" value="GH18_plant_chitinase_class_V"/>
    <property type="match status" value="1"/>
</dbReference>
<dbReference type="GO" id="GO:0008061">
    <property type="term" value="F:chitin binding"/>
    <property type="evidence" value="ECO:0007669"/>
    <property type="project" value="InterPro"/>
</dbReference>
<keyword evidence="3 6" id="KW-0378">Hydrolase</keyword>
<dbReference type="InterPro" id="IPR029070">
    <property type="entry name" value="Chitinase_insertion_sf"/>
</dbReference>
<dbReference type="GO" id="GO:0005975">
    <property type="term" value="P:carbohydrate metabolic process"/>
    <property type="evidence" value="ECO:0007669"/>
    <property type="project" value="InterPro"/>
</dbReference>
<dbReference type="PROSITE" id="PS01095">
    <property type="entry name" value="GH18_1"/>
    <property type="match status" value="1"/>
</dbReference>
<keyword evidence="4" id="KW-0325">Glycoprotein</keyword>
<dbReference type="FunFam" id="3.10.50.10:FF:000003">
    <property type="entry name" value="Class V chitinase CHIT5b"/>
    <property type="match status" value="1"/>
</dbReference>
<dbReference type="InterPro" id="IPR017853">
    <property type="entry name" value="GH"/>
</dbReference>
<dbReference type="Pfam" id="PF00704">
    <property type="entry name" value="Glyco_hydro_18"/>
    <property type="match status" value="1"/>
</dbReference>
<evidence type="ECO:0000259" key="7">
    <source>
        <dbReference type="PROSITE" id="PS51910"/>
    </source>
</evidence>
<dbReference type="Gene3D" id="3.20.20.80">
    <property type="entry name" value="Glycosidases"/>
    <property type="match status" value="1"/>
</dbReference>
<dbReference type="SUPFAM" id="SSF54556">
    <property type="entry name" value="Chitinase insertion domain"/>
    <property type="match status" value="1"/>
</dbReference>
<name>A0A8K0HIU9_9ROSA</name>
<dbReference type="Proteomes" id="UP000796880">
    <property type="component" value="Unassembled WGS sequence"/>
</dbReference>
<dbReference type="PROSITE" id="PS51910">
    <property type="entry name" value="GH18_2"/>
    <property type="match status" value="1"/>
</dbReference>
<accession>A0A8K0HIU9</accession>
<gene>
    <name evidence="8" type="ORF">FNV43_RR03427</name>
</gene>
<evidence type="ECO:0000256" key="3">
    <source>
        <dbReference type="ARBA" id="ARBA00022801"/>
    </source>
</evidence>
<dbReference type="AlphaFoldDB" id="A0A8K0HIU9"/>
<evidence type="ECO:0000256" key="4">
    <source>
        <dbReference type="ARBA" id="ARBA00023180"/>
    </source>
</evidence>
<dbReference type="PANTHER" id="PTHR11177:SF396">
    <property type="entry name" value="NOD FACTOR HYDROLASE PROTEIN 1"/>
    <property type="match status" value="1"/>
</dbReference>
<comment type="similarity">
    <text evidence="1">Belongs to the glycosyl hydrolase 18 family. Chitinase class V subfamily.</text>
</comment>
<evidence type="ECO:0000256" key="1">
    <source>
        <dbReference type="ARBA" id="ARBA00008682"/>
    </source>
</evidence>
<dbReference type="InterPro" id="IPR050314">
    <property type="entry name" value="Glycosyl_Hydrlase_18"/>
</dbReference>
<keyword evidence="2" id="KW-0732">Signal</keyword>
<evidence type="ECO:0000256" key="5">
    <source>
        <dbReference type="ARBA" id="ARBA00023295"/>
    </source>
</evidence>
<dbReference type="GO" id="GO:0004568">
    <property type="term" value="F:chitinase activity"/>
    <property type="evidence" value="ECO:0007669"/>
    <property type="project" value="TreeGrafter"/>
</dbReference>
<dbReference type="InterPro" id="IPR011583">
    <property type="entry name" value="Chitinase_II/V-like_cat"/>
</dbReference>
<feature type="domain" description="GH18" evidence="7">
    <location>
        <begin position="17"/>
        <end position="364"/>
    </location>
</feature>
<evidence type="ECO:0000313" key="9">
    <source>
        <dbReference type="Proteomes" id="UP000796880"/>
    </source>
</evidence>
<dbReference type="Gene3D" id="3.10.50.10">
    <property type="match status" value="1"/>
</dbReference>
<dbReference type="InterPro" id="IPR001579">
    <property type="entry name" value="Glyco_hydro_18_chit_AS"/>
</dbReference>
<sequence>MTTISGCLAESTTTPPVVKGAYYPSWSTSFPPSAINTSLFTHIFYAFLAPNNVTFKFEISNSTAAVLVNFTTTLRHGSPPAKTLFSIGGGGADSEALARMASSPSSRGVFIDSAIDVARMFGFDGVDLDWEFPESPKDMENLGRLLKEWRQAIGKESKYTHRPPLLLTAAVYFSVDFFLSPVPRSFPVASLRKNLDWINAMCYDFHGAWSNITGPNAALFDPNSNINSIYGLSSWINAGMPPKKVVMGLPLYGRTWHLKDPKVNGIGSIAVGPGPGDGVLTYSQIVKLNKEENGTVVYDADTVSVYSVVGSSWIGYDDPLTTTTKVGYAQALGLRGYFFWALSFDKNSDISSHASRSWILDKSE</sequence>
<dbReference type="GO" id="GO:0005576">
    <property type="term" value="C:extracellular region"/>
    <property type="evidence" value="ECO:0007669"/>
    <property type="project" value="TreeGrafter"/>
</dbReference>
<dbReference type="GO" id="GO:0006032">
    <property type="term" value="P:chitin catabolic process"/>
    <property type="evidence" value="ECO:0007669"/>
    <property type="project" value="TreeGrafter"/>
</dbReference>
<proteinExistence type="inferred from homology"/>
<reference evidence="8" key="1">
    <citation type="submission" date="2020-03" db="EMBL/GenBank/DDBJ databases">
        <title>A high-quality chromosome-level genome assembly of a woody plant with both climbing and erect habits, Rhamnella rubrinervis.</title>
        <authorList>
            <person name="Lu Z."/>
            <person name="Yang Y."/>
            <person name="Zhu X."/>
            <person name="Sun Y."/>
        </authorList>
    </citation>
    <scope>NUCLEOTIDE SEQUENCE</scope>
    <source>
        <strain evidence="8">BYM</strain>
        <tissue evidence="8">Leaf</tissue>
    </source>
</reference>
<evidence type="ECO:0000313" key="8">
    <source>
        <dbReference type="EMBL" id="KAF3452994.1"/>
    </source>
</evidence>
<organism evidence="8 9">
    <name type="scientific">Rhamnella rubrinervis</name>
    <dbReference type="NCBI Taxonomy" id="2594499"/>
    <lineage>
        <taxon>Eukaryota</taxon>
        <taxon>Viridiplantae</taxon>
        <taxon>Streptophyta</taxon>
        <taxon>Embryophyta</taxon>
        <taxon>Tracheophyta</taxon>
        <taxon>Spermatophyta</taxon>
        <taxon>Magnoliopsida</taxon>
        <taxon>eudicotyledons</taxon>
        <taxon>Gunneridae</taxon>
        <taxon>Pentapetalae</taxon>
        <taxon>rosids</taxon>
        <taxon>fabids</taxon>
        <taxon>Rosales</taxon>
        <taxon>Rhamnaceae</taxon>
        <taxon>rhamnoid group</taxon>
        <taxon>Rhamneae</taxon>
        <taxon>Rhamnella</taxon>
    </lineage>
</organism>
<keyword evidence="5 6" id="KW-0326">Glycosidase</keyword>
<protein>
    <recommendedName>
        <fullName evidence="7">GH18 domain-containing protein</fullName>
    </recommendedName>
</protein>
<evidence type="ECO:0000256" key="6">
    <source>
        <dbReference type="RuleBase" id="RU000489"/>
    </source>
</evidence>
<dbReference type="InterPro" id="IPR001223">
    <property type="entry name" value="Glyco_hydro18_cat"/>
</dbReference>
<dbReference type="EMBL" id="VOIH02000002">
    <property type="protein sequence ID" value="KAF3452994.1"/>
    <property type="molecule type" value="Genomic_DNA"/>
</dbReference>
<evidence type="ECO:0000256" key="2">
    <source>
        <dbReference type="ARBA" id="ARBA00022729"/>
    </source>
</evidence>
<dbReference type="PANTHER" id="PTHR11177">
    <property type="entry name" value="CHITINASE"/>
    <property type="match status" value="1"/>
</dbReference>
<keyword evidence="9" id="KW-1185">Reference proteome</keyword>
<dbReference type="SMART" id="SM00636">
    <property type="entry name" value="Glyco_18"/>
    <property type="match status" value="1"/>
</dbReference>
<comment type="caution">
    <text evidence="8">The sequence shown here is derived from an EMBL/GenBank/DDBJ whole genome shotgun (WGS) entry which is preliminary data.</text>
</comment>
<dbReference type="OrthoDB" id="76388at2759"/>